<feature type="transmembrane region" description="Helical" evidence="7">
    <location>
        <begin position="80"/>
        <end position="105"/>
    </location>
</feature>
<evidence type="ECO:0000313" key="8">
    <source>
        <dbReference type="EMBL" id="OQR87130.1"/>
    </source>
</evidence>
<gene>
    <name evidence="8" type="ORF">THRCLA_22935</name>
</gene>
<comment type="caution">
    <text evidence="8">The sequence shown here is derived from an EMBL/GenBank/DDBJ whole genome shotgun (WGS) entry which is preliminary data.</text>
</comment>
<keyword evidence="9" id="KW-1185">Reference proteome</keyword>
<evidence type="ECO:0000256" key="5">
    <source>
        <dbReference type="ARBA" id="ARBA00023136"/>
    </source>
</evidence>
<proteinExistence type="predicted"/>
<dbReference type="InterPro" id="IPR029723">
    <property type="entry name" value="GPR137"/>
</dbReference>
<feature type="transmembrane region" description="Helical" evidence="7">
    <location>
        <begin position="13"/>
        <end position="31"/>
    </location>
</feature>
<dbReference type="Proteomes" id="UP000243217">
    <property type="component" value="Unassembled WGS sequence"/>
</dbReference>
<dbReference type="GO" id="GO:1904263">
    <property type="term" value="P:positive regulation of TORC1 signaling"/>
    <property type="evidence" value="ECO:0007669"/>
    <property type="project" value="TreeGrafter"/>
</dbReference>
<sequence>MADAWDPTLEERVYTWTLIVMCLALMAFLLVKIAMGFRKKSKLLSWATCFDCMCLLWCLVRVVFWMTLELRDEITYLELYLLYWFPTPIQFANFSLLVLFYIQVITGPSWQTKWRQICLPLYLFMSLLMATITAVWAFTSNSSVEDALKYGDKYDQDMNKISAVKIQLEYSAISFFLLSFLFAFFGWKLANVSESRRKRLMITKPHSLAVFNALLFILFFTRSMRDLATSQN</sequence>
<dbReference type="GO" id="GO:0012505">
    <property type="term" value="C:endomembrane system"/>
    <property type="evidence" value="ECO:0007669"/>
    <property type="project" value="UniProtKB-SubCell"/>
</dbReference>
<reference evidence="8 9" key="1">
    <citation type="journal article" date="2014" name="Genome Biol. Evol.">
        <title>The secreted proteins of Achlya hypogyna and Thraustotheca clavata identify the ancestral oomycete secretome and reveal gene acquisitions by horizontal gene transfer.</title>
        <authorList>
            <person name="Misner I."/>
            <person name="Blouin N."/>
            <person name="Leonard G."/>
            <person name="Richards T.A."/>
            <person name="Lane C.E."/>
        </authorList>
    </citation>
    <scope>NUCLEOTIDE SEQUENCE [LARGE SCALE GENOMIC DNA]</scope>
    <source>
        <strain evidence="8 9">ATCC 34112</strain>
    </source>
</reference>
<keyword evidence="3 7" id="KW-0812">Transmembrane</keyword>
<keyword evidence="4 7" id="KW-1133">Transmembrane helix</keyword>
<dbReference type="OrthoDB" id="192544at2759"/>
<name>A0A1V9YN60_9STRA</name>
<organism evidence="8 9">
    <name type="scientific">Thraustotheca clavata</name>
    <dbReference type="NCBI Taxonomy" id="74557"/>
    <lineage>
        <taxon>Eukaryota</taxon>
        <taxon>Sar</taxon>
        <taxon>Stramenopiles</taxon>
        <taxon>Oomycota</taxon>
        <taxon>Saprolegniomycetes</taxon>
        <taxon>Saprolegniales</taxon>
        <taxon>Achlyaceae</taxon>
        <taxon>Thraustotheca</taxon>
    </lineage>
</organism>
<feature type="transmembrane region" description="Helical" evidence="7">
    <location>
        <begin position="208"/>
        <end position="224"/>
    </location>
</feature>
<keyword evidence="6" id="KW-0458">Lysosome</keyword>
<feature type="transmembrane region" description="Helical" evidence="7">
    <location>
        <begin position="43"/>
        <end position="68"/>
    </location>
</feature>
<feature type="non-terminal residue" evidence="8">
    <location>
        <position position="232"/>
    </location>
</feature>
<dbReference type="PANTHER" id="PTHR15146">
    <property type="entry name" value="INTEGRAL MEMBRANE PROTEIN GPR137"/>
    <property type="match status" value="1"/>
</dbReference>
<accession>A0A1V9YN60</accession>
<feature type="transmembrane region" description="Helical" evidence="7">
    <location>
        <begin position="117"/>
        <end position="138"/>
    </location>
</feature>
<dbReference type="AlphaFoldDB" id="A0A1V9YN60"/>
<evidence type="ECO:0000256" key="7">
    <source>
        <dbReference type="SAM" id="Phobius"/>
    </source>
</evidence>
<feature type="transmembrane region" description="Helical" evidence="7">
    <location>
        <begin position="168"/>
        <end position="187"/>
    </location>
</feature>
<dbReference type="PANTHER" id="PTHR15146:SF3">
    <property type="entry name" value="THH1_TOM1_TOM3 DOMAIN-CONTAINING PROTEIN"/>
    <property type="match status" value="1"/>
</dbReference>
<evidence type="ECO:0000256" key="2">
    <source>
        <dbReference type="ARBA" id="ARBA00004656"/>
    </source>
</evidence>
<evidence type="ECO:0008006" key="10">
    <source>
        <dbReference type="Google" id="ProtNLM"/>
    </source>
</evidence>
<evidence type="ECO:0000256" key="6">
    <source>
        <dbReference type="ARBA" id="ARBA00023228"/>
    </source>
</evidence>
<evidence type="ECO:0000256" key="4">
    <source>
        <dbReference type="ARBA" id="ARBA00022989"/>
    </source>
</evidence>
<evidence type="ECO:0000256" key="1">
    <source>
        <dbReference type="ARBA" id="ARBA00004127"/>
    </source>
</evidence>
<comment type="subcellular location">
    <subcellularLocation>
        <location evidence="1">Endomembrane system</location>
        <topology evidence="1">Multi-pass membrane protein</topology>
    </subcellularLocation>
    <subcellularLocation>
        <location evidence="2">Lysosome membrane</location>
    </subcellularLocation>
</comment>
<keyword evidence="5 7" id="KW-0472">Membrane</keyword>
<evidence type="ECO:0000256" key="3">
    <source>
        <dbReference type="ARBA" id="ARBA00022692"/>
    </source>
</evidence>
<dbReference type="EMBL" id="JNBS01003448">
    <property type="protein sequence ID" value="OQR87130.1"/>
    <property type="molecule type" value="Genomic_DNA"/>
</dbReference>
<protein>
    <recommendedName>
        <fullName evidence="10">THH1/TOM1/TOM3 domain-containing protein</fullName>
    </recommendedName>
</protein>
<dbReference type="GO" id="GO:0005765">
    <property type="term" value="C:lysosomal membrane"/>
    <property type="evidence" value="ECO:0007669"/>
    <property type="project" value="UniProtKB-SubCell"/>
</dbReference>
<evidence type="ECO:0000313" key="9">
    <source>
        <dbReference type="Proteomes" id="UP000243217"/>
    </source>
</evidence>